<feature type="non-terminal residue" evidence="2">
    <location>
        <position position="1"/>
    </location>
</feature>
<dbReference type="AlphaFoldDB" id="A0A382LH11"/>
<feature type="non-terminal residue" evidence="2">
    <location>
        <position position="32"/>
    </location>
</feature>
<accession>A0A382LH11</accession>
<protein>
    <submittedName>
        <fullName evidence="2">Uncharacterized protein</fullName>
    </submittedName>
</protein>
<gene>
    <name evidence="2" type="ORF">METZ01_LOCUS287301</name>
</gene>
<feature type="region of interest" description="Disordered" evidence="1">
    <location>
        <begin position="1"/>
        <end position="32"/>
    </location>
</feature>
<evidence type="ECO:0000313" key="2">
    <source>
        <dbReference type="EMBL" id="SVC34447.1"/>
    </source>
</evidence>
<evidence type="ECO:0000256" key="1">
    <source>
        <dbReference type="SAM" id="MobiDB-lite"/>
    </source>
</evidence>
<name>A0A382LH11_9ZZZZ</name>
<organism evidence="2">
    <name type="scientific">marine metagenome</name>
    <dbReference type="NCBI Taxonomy" id="408172"/>
    <lineage>
        <taxon>unclassified sequences</taxon>
        <taxon>metagenomes</taxon>
        <taxon>ecological metagenomes</taxon>
    </lineage>
</organism>
<sequence length="32" mass="3193">ATSVPPDLTRCRPGPGGSSSGPSSVKPTAIRR</sequence>
<dbReference type="EMBL" id="UINC01086201">
    <property type="protein sequence ID" value="SVC34447.1"/>
    <property type="molecule type" value="Genomic_DNA"/>
</dbReference>
<proteinExistence type="predicted"/>
<reference evidence="2" key="1">
    <citation type="submission" date="2018-05" db="EMBL/GenBank/DDBJ databases">
        <authorList>
            <person name="Lanie J.A."/>
            <person name="Ng W.-L."/>
            <person name="Kazmierczak K.M."/>
            <person name="Andrzejewski T.M."/>
            <person name="Davidsen T.M."/>
            <person name="Wayne K.J."/>
            <person name="Tettelin H."/>
            <person name="Glass J.I."/>
            <person name="Rusch D."/>
            <person name="Podicherti R."/>
            <person name="Tsui H.-C.T."/>
            <person name="Winkler M.E."/>
        </authorList>
    </citation>
    <scope>NUCLEOTIDE SEQUENCE</scope>
</reference>